<evidence type="ECO:0000313" key="2">
    <source>
        <dbReference type="EMBL" id="BAT17681.1"/>
    </source>
</evidence>
<protein>
    <submittedName>
        <fullName evidence="2">Os12g0564932 protein</fullName>
    </submittedName>
</protein>
<reference evidence="2 3" key="3">
    <citation type="journal article" date="2013" name="Rice">
        <title>Improvement of the Oryza sativa Nipponbare reference genome using next generation sequence and optical map data.</title>
        <authorList>
            <person name="Kawahara Y."/>
            <person name="de la Bastide M."/>
            <person name="Hamilton J.P."/>
            <person name="Kanamori H."/>
            <person name="McCombie W.R."/>
            <person name="Ouyang S."/>
            <person name="Schwartz D.C."/>
            <person name="Tanaka T."/>
            <person name="Wu J."/>
            <person name="Zhou S."/>
            <person name="Childs K.L."/>
            <person name="Davidson R.M."/>
            <person name="Lin H."/>
            <person name="Quesada-Ocampo L."/>
            <person name="Vaillancourt B."/>
            <person name="Sakai H."/>
            <person name="Lee S.S."/>
            <person name="Kim J."/>
            <person name="Numa H."/>
            <person name="Itoh T."/>
            <person name="Buell C.R."/>
            <person name="Matsumoto T."/>
        </authorList>
    </citation>
    <scope>NUCLEOTIDE SEQUENCE [LARGE SCALE GENOMIC DNA]</scope>
    <source>
        <strain evidence="3">cv. Nipponbare</strain>
    </source>
</reference>
<keyword evidence="3" id="KW-1185">Reference proteome</keyword>
<reference evidence="3" key="1">
    <citation type="journal article" date="2005" name="Nature">
        <title>The map-based sequence of the rice genome.</title>
        <authorList>
            <consortium name="International rice genome sequencing project (IRGSP)"/>
            <person name="Matsumoto T."/>
            <person name="Wu J."/>
            <person name="Kanamori H."/>
            <person name="Katayose Y."/>
            <person name="Fujisawa M."/>
            <person name="Namiki N."/>
            <person name="Mizuno H."/>
            <person name="Yamamoto K."/>
            <person name="Antonio B.A."/>
            <person name="Baba T."/>
            <person name="Sakata K."/>
            <person name="Nagamura Y."/>
            <person name="Aoki H."/>
            <person name="Arikawa K."/>
            <person name="Arita K."/>
            <person name="Bito T."/>
            <person name="Chiden Y."/>
            <person name="Fujitsuka N."/>
            <person name="Fukunaka R."/>
            <person name="Hamada M."/>
            <person name="Harada C."/>
            <person name="Hayashi A."/>
            <person name="Hijishita S."/>
            <person name="Honda M."/>
            <person name="Hosokawa S."/>
            <person name="Ichikawa Y."/>
            <person name="Idonuma A."/>
            <person name="Iijima M."/>
            <person name="Ikeda M."/>
            <person name="Ikeno M."/>
            <person name="Ito K."/>
            <person name="Ito S."/>
            <person name="Ito T."/>
            <person name="Ito Y."/>
            <person name="Ito Y."/>
            <person name="Iwabuchi A."/>
            <person name="Kamiya K."/>
            <person name="Karasawa W."/>
            <person name="Kurita K."/>
            <person name="Katagiri S."/>
            <person name="Kikuta A."/>
            <person name="Kobayashi H."/>
            <person name="Kobayashi N."/>
            <person name="Machita K."/>
            <person name="Maehara T."/>
            <person name="Masukawa M."/>
            <person name="Mizubayashi T."/>
            <person name="Mukai Y."/>
            <person name="Nagasaki H."/>
            <person name="Nagata Y."/>
            <person name="Naito S."/>
            <person name="Nakashima M."/>
            <person name="Nakama Y."/>
            <person name="Nakamichi Y."/>
            <person name="Nakamura M."/>
            <person name="Meguro A."/>
            <person name="Negishi M."/>
            <person name="Ohta I."/>
            <person name="Ohta T."/>
            <person name="Okamoto M."/>
            <person name="Ono N."/>
            <person name="Saji S."/>
            <person name="Sakaguchi M."/>
            <person name="Sakai K."/>
            <person name="Shibata M."/>
            <person name="Shimokawa T."/>
            <person name="Song J."/>
            <person name="Takazaki Y."/>
            <person name="Terasawa K."/>
            <person name="Tsugane M."/>
            <person name="Tsuji K."/>
            <person name="Ueda S."/>
            <person name="Waki K."/>
            <person name="Yamagata H."/>
            <person name="Yamamoto M."/>
            <person name="Yamamoto S."/>
            <person name="Yamane H."/>
            <person name="Yoshiki S."/>
            <person name="Yoshihara R."/>
            <person name="Yukawa K."/>
            <person name="Zhong H."/>
            <person name="Yano M."/>
            <person name="Yuan Q."/>
            <person name="Ouyang S."/>
            <person name="Liu J."/>
            <person name="Jones K.M."/>
            <person name="Gansberger K."/>
            <person name="Moffat K."/>
            <person name="Hill J."/>
            <person name="Bera J."/>
            <person name="Fadrosh D."/>
            <person name="Jin S."/>
            <person name="Johri S."/>
            <person name="Kim M."/>
            <person name="Overton L."/>
            <person name="Reardon M."/>
            <person name="Tsitrin T."/>
            <person name="Vuong H."/>
            <person name="Weaver B."/>
            <person name="Ciecko A."/>
            <person name="Tallon L."/>
            <person name="Jackson J."/>
            <person name="Pai G."/>
            <person name="Aken S.V."/>
            <person name="Utterback T."/>
            <person name="Reidmuller S."/>
            <person name="Feldblyum T."/>
            <person name="Hsiao J."/>
            <person name="Zismann V."/>
            <person name="Iobst S."/>
            <person name="de Vazeille A.R."/>
            <person name="Buell C.R."/>
            <person name="Ying K."/>
            <person name="Li Y."/>
            <person name="Lu T."/>
            <person name="Huang Y."/>
            <person name="Zhao Q."/>
            <person name="Feng Q."/>
            <person name="Zhang L."/>
            <person name="Zhu J."/>
            <person name="Weng Q."/>
            <person name="Mu J."/>
            <person name="Lu Y."/>
            <person name="Fan D."/>
            <person name="Liu Y."/>
            <person name="Guan J."/>
            <person name="Zhang Y."/>
            <person name="Yu S."/>
            <person name="Liu X."/>
            <person name="Zhang Y."/>
            <person name="Hong G."/>
            <person name="Han B."/>
            <person name="Choisne N."/>
            <person name="Demange N."/>
            <person name="Orjeda G."/>
            <person name="Samain S."/>
            <person name="Cattolico L."/>
            <person name="Pelletier E."/>
            <person name="Couloux A."/>
            <person name="Segurens B."/>
            <person name="Wincker P."/>
            <person name="D'Hont A."/>
            <person name="Scarpelli C."/>
            <person name="Weissenbach J."/>
            <person name="Salanoubat M."/>
            <person name="Quetier F."/>
            <person name="Yu Y."/>
            <person name="Kim H.R."/>
            <person name="Rambo T."/>
            <person name="Currie J."/>
            <person name="Collura K."/>
            <person name="Luo M."/>
            <person name="Yang T."/>
            <person name="Ammiraju J.S.S."/>
            <person name="Engler F."/>
            <person name="Soderlund C."/>
            <person name="Wing R.A."/>
            <person name="Palmer L.E."/>
            <person name="de la Bastide M."/>
            <person name="Spiegel L."/>
            <person name="Nascimento L."/>
            <person name="Zutavern T."/>
            <person name="O'Shaughnessy A."/>
            <person name="Dike S."/>
            <person name="Dedhia N."/>
            <person name="Preston R."/>
            <person name="Balija V."/>
            <person name="McCombie W.R."/>
            <person name="Chow T."/>
            <person name="Chen H."/>
            <person name="Chung M."/>
            <person name="Chen C."/>
            <person name="Shaw J."/>
            <person name="Wu H."/>
            <person name="Hsiao K."/>
            <person name="Chao Y."/>
            <person name="Chu M."/>
            <person name="Cheng C."/>
            <person name="Hour A."/>
            <person name="Lee P."/>
            <person name="Lin S."/>
            <person name="Lin Y."/>
            <person name="Liou J."/>
            <person name="Liu S."/>
            <person name="Hsing Y."/>
            <person name="Raghuvanshi S."/>
            <person name="Mohanty A."/>
            <person name="Bharti A.K."/>
            <person name="Gaur A."/>
            <person name="Gupta V."/>
            <person name="Kumar D."/>
            <person name="Ravi V."/>
            <person name="Vij S."/>
            <person name="Kapur A."/>
            <person name="Khurana P."/>
            <person name="Khurana P."/>
            <person name="Khurana J.P."/>
            <person name="Tyagi A.K."/>
            <person name="Gaikwad K."/>
            <person name="Singh A."/>
            <person name="Dalal V."/>
            <person name="Srivastava S."/>
            <person name="Dixit A."/>
            <person name="Pal A.K."/>
            <person name="Ghazi I.A."/>
            <person name="Yadav M."/>
            <person name="Pandit A."/>
            <person name="Bhargava A."/>
            <person name="Sureshbabu K."/>
            <person name="Batra K."/>
            <person name="Sharma T.R."/>
            <person name="Mohapatra T."/>
            <person name="Singh N.K."/>
            <person name="Messing J."/>
            <person name="Nelson A.B."/>
            <person name="Fuks G."/>
            <person name="Kavchok S."/>
            <person name="Keizer G."/>
            <person name="Linton E."/>
            <person name="Llaca V."/>
            <person name="Song R."/>
            <person name="Tanyolac B."/>
            <person name="Young S."/>
            <person name="Ho-Il K."/>
            <person name="Hahn J.H."/>
            <person name="Sangsakoo G."/>
            <person name="Vanavichit A."/>
            <person name="de Mattos Luiz.A.T."/>
            <person name="Zimmer P.D."/>
            <person name="Malone G."/>
            <person name="Dellagostin O."/>
            <person name="de Oliveira A.C."/>
            <person name="Bevan M."/>
            <person name="Bancroft I."/>
            <person name="Minx P."/>
            <person name="Cordum H."/>
            <person name="Wilson R."/>
            <person name="Cheng Z."/>
            <person name="Jin W."/>
            <person name="Jiang J."/>
            <person name="Leong S.A."/>
            <person name="Iwama H."/>
            <person name="Gojobori T."/>
            <person name="Itoh T."/>
            <person name="Niimura Y."/>
            <person name="Fujii Y."/>
            <person name="Habara T."/>
            <person name="Sakai H."/>
            <person name="Sato Y."/>
            <person name="Wilson G."/>
            <person name="Kumar K."/>
            <person name="McCouch S."/>
            <person name="Juretic N."/>
            <person name="Hoen D."/>
            <person name="Wright S."/>
            <person name="Bruskiewich R."/>
            <person name="Bureau T."/>
            <person name="Miyao A."/>
            <person name="Hirochika H."/>
            <person name="Nishikawa T."/>
            <person name="Kadowaki K."/>
            <person name="Sugiura M."/>
            <person name="Burr B."/>
            <person name="Sasaki T."/>
        </authorList>
    </citation>
    <scope>NUCLEOTIDE SEQUENCE [LARGE SCALE GENOMIC DNA]</scope>
    <source>
        <strain evidence="3">cv. Nipponbare</strain>
    </source>
</reference>
<name>A0A0P0YBD9_ORYSJ</name>
<accession>A0A0P0YBD9</accession>
<dbReference type="Gramene" id="Os12t0564932-00">
    <property type="protein sequence ID" value="Os12t0564932-00"/>
    <property type="gene ID" value="Os12g0564932"/>
</dbReference>
<proteinExistence type="predicted"/>
<gene>
    <name evidence="2" type="ordered locus">Os12g0564932</name>
    <name evidence="2" type="ORF">OSNPB_120564932</name>
</gene>
<keyword evidence="1" id="KW-0732">Signal</keyword>
<organism evidence="2 3">
    <name type="scientific">Oryza sativa subsp. japonica</name>
    <name type="common">Rice</name>
    <dbReference type="NCBI Taxonomy" id="39947"/>
    <lineage>
        <taxon>Eukaryota</taxon>
        <taxon>Viridiplantae</taxon>
        <taxon>Streptophyta</taxon>
        <taxon>Embryophyta</taxon>
        <taxon>Tracheophyta</taxon>
        <taxon>Spermatophyta</taxon>
        <taxon>Magnoliopsida</taxon>
        <taxon>Liliopsida</taxon>
        <taxon>Poales</taxon>
        <taxon>Poaceae</taxon>
        <taxon>BOP clade</taxon>
        <taxon>Oryzoideae</taxon>
        <taxon>Oryzeae</taxon>
        <taxon>Oryzinae</taxon>
        <taxon>Oryza</taxon>
        <taxon>Oryza sativa</taxon>
    </lineage>
</organism>
<sequence length="88" mass="9232">MMLAPPLLRLISMCLSNVYGIISKGPPVSPYPDRRRLGTLGPRISGYKRLSLSAPRSGSVQCLPKSGGDLAAATTEVEALCVTNTGVC</sequence>
<dbReference type="AlphaFoldDB" id="A0A0P0YBD9"/>
<reference evidence="2 3" key="2">
    <citation type="journal article" date="2013" name="Plant Cell Physiol.">
        <title>Rice Annotation Project Database (RAP-DB): an integrative and interactive database for rice genomics.</title>
        <authorList>
            <person name="Sakai H."/>
            <person name="Lee S.S."/>
            <person name="Tanaka T."/>
            <person name="Numa H."/>
            <person name="Kim J."/>
            <person name="Kawahara Y."/>
            <person name="Wakimoto H."/>
            <person name="Yang C.C."/>
            <person name="Iwamoto M."/>
            <person name="Abe T."/>
            <person name="Yamada Y."/>
            <person name="Muto A."/>
            <person name="Inokuchi H."/>
            <person name="Ikemura T."/>
            <person name="Matsumoto T."/>
            <person name="Sasaki T."/>
            <person name="Itoh T."/>
        </authorList>
    </citation>
    <scope>NUCLEOTIDE SEQUENCE [LARGE SCALE GENOMIC DNA]</scope>
    <source>
        <strain evidence="3">cv. Nipponbare</strain>
    </source>
</reference>
<dbReference type="EMBL" id="AP014968">
    <property type="protein sequence ID" value="BAT17681.1"/>
    <property type="molecule type" value="Genomic_DNA"/>
</dbReference>
<dbReference type="Proteomes" id="UP000059680">
    <property type="component" value="Chromosome 12"/>
</dbReference>
<evidence type="ECO:0000313" key="3">
    <source>
        <dbReference type="Proteomes" id="UP000059680"/>
    </source>
</evidence>
<dbReference type="PaxDb" id="39947-A0A0P0YBD9"/>
<feature type="chain" id="PRO_5006057458" evidence="1">
    <location>
        <begin position="21"/>
        <end position="88"/>
    </location>
</feature>
<dbReference type="InParanoid" id="A0A0P0YBD9"/>
<evidence type="ECO:0000256" key="1">
    <source>
        <dbReference type="SAM" id="SignalP"/>
    </source>
</evidence>
<feature type="signal peptide" evidence="1">
    <location>
        <begin position="1"/>
        <end position="20"/>
    </location>
</feature>